<keyword evidence="3" id="KW-1185">Reference proteome</keyword>
<evidence type="ECO:0000256" key="1">
    <source>
        <dbReference type="SAM" id="Phobius"/>
    </source>
</evidence>
<dbReference type="RefSeq" id="WP_089894396.1">
    <property type="nucleotide sequence ID" value="NZ_CALLJM010000036.1"/>
</dbReference>
<keyword evidence="1" id="KW-0812">Transmembrane</keyword>
<feature type="transmembrane region" description="Helical" evidence="1">
    <location>
        <begin position="39"/>
        <end position="57"/>
    </location>
</feature>
<dbReference type="Gene3D" id="3.40.50.880">
    <property type="match status" value="1"/>
</dbReference>
<reference evidence="2 3" key="1">
    <citation type="submission" date="2016-10" db="EMBL/GenBank/DDBJ databases">
        <authorList>
            <person name="de Groot N.N."/>
        </authorList>
    </citation>
    <scope>NUCLEOTIDE SEQUENCE [LARGE SCALE GENOMIC DNA]</scope>
    <source>
        <strain evidence="2 3">DSM 24677</strain>
    </source>
</reference>
<dbReference type="CDD" id="cd03143">
    <property type="entry name" value="A4_beta-galactosidase_middle_domain"/>
    <property type="match status" value="1"/>
</dbReference>
<dbReference type="PANTHER" id="PTHR37947:SF1">
    <property type="entry name" value="BLL2462 PROTEIN"/>
    <property type="match status" value="1"/>
</dbReference>
<proteinExistence type="predicted"/>
<evidence type="ECO:0000313" key="3">
    <source>
        <dbReference type="Proteomes" id="UP000199026"/>
    </source>
</evidence>
<evidence type="ECO:0000313" key="2">
    <source>
        <dbReference type="EMBL" id="SDY86713.1"/>
    </source>
</evidence>
<dbReference type="InterPro" id="IPR029062">
    <property type="entry name" value="Class_I_gatase-like"/>
</dbReference>
<feature type="transmembrane region" description="Helical" evidence="1">
    <location>
        <begin position="660"/>
        <end position="678"/>
    </location>
</feature>
<organism evidence="2 3">
    <name type="scientific">Lentibacter algarum</name>
    <dbReference type="NCBI Taxonomy" id="576131"/>
    <lineage>
        <taxon>Bacteria</taxon>
        <taxon>Pseudomonadati</taxon>
        <taxon>Pseudomonadota</taxon>
        <taxon>Alphaproteobacteria</taxon>
        <taxon>Rhodobacterales</taxon>
        <taxon>Roseobacteraceae</taxon>
        <taxon>Lentibacter</taxon>
    </lineage>
</organism>
<dbReference type="STRING" id="576131.SAMN05444486_10718"/>
<dbReference type="GeneID" id="78125881"/>
<dbReference type="EMBL" id="FNPR01000007">
    <property type="protein sequence ID" value="SDY86713.1"/>
    <property type="molecule type" value="Genomic_DNA"/>
</dbReference>
<dbReference type="AlphaFoldDB" id="A0A1H3NDA5"/>
<dbReference type="OrthoDB" id="9769144at2"/>
<keyword evidence="1" id="KW-1133">Transmembrane helix</keyword>
<dbReference type="SUPFAM" id="SSF52317">
    <property type="entry name" value="Class I glutamine amidotransferase-like"/>
    <property type="match status" value="1"/>
</dbReference>
<name>A0A1H3NDA5_9RHOB</name>
<keyword evidence="1" id="KW-0472">Membrane</keyword>
<accession>A0A1H3NDA5</accession>
<dbReference type="Proteomes" id="UP000199026">
    <property type="component" value="Unassembled WGS sequence"/>
</dbReference>
<dbReference type="PANTHER" id="PTHR37947">
    <property type="entry name" value="BLL2462 PROTEIN"/>
    <property type="match status" value="1"/>
</dbReference>
<evidence type="ECO:0008006" key="4">
    <source>
        <dbReference type="Google" id="ProtNLM"/>
    </source>
</evidence>
<protein>
    <recommendedName>
        <fullName evidence="4">Glutamine amidotransferase</fullName>
    </recommendedName>
</protein>
<feature type="transmembrane region" description="Helical" evidence="1">
    <location>
        <begin position="13"/>
        <end position="32"/>
    </location>
</feature>
<sequence>MSLGVVFDPLLSWPIWFVLAALSAFAVGFSIWRRLAGAWLRLLAAALVLLVLAGPILQQEERDALSDIVFVLTDRSASQELGERAEQTDRAEADVLQQLRARRNTEIREVSVIDGLGDGGTQIMSALAKALAEEPRSRVAGAVLISDGLVHDIEAMPEVQAPVHLLRTGSTTDWDRRLTVENAPGFGIIGEQIELTLRIEDQGAAPVGEGFTQLSISIGAEDPIRFDVPIGRDILVPVSLPHGGRNVVKFDIPESDGELTARNNSYLLEINGVRDRLRVLLVSGEPHAGGRTWRNLLKSDSSVDLVHFTILRPPEKHDGVPVGELSLIAFPTRELFIEKIKDFDLIVFDRYKRRGILPSEYLENVRDYVESGGAVLIAAGPDFASADSLYRSPLGQIVPARPTARVIEQGFRPSISETGRRHPVTRGLDGQAAEADWGRWMRQIELADVTGDVLMEGFEGEPLLVLDRVGEGRVALLASDHAWLWARGYEGGGPQLELLRRLSHWMMKEPDLEEEALSAEAAEGGLKITRRSLLEGANVVVVTRPSGDKSEVTLEEISPGVFEGSFAASDAGLYRLDDGALASVVGLGPASPREFVDTIASTEILAPLINAQQGGTFAVEDRLPRLRNIREGRNAAGANWMGLTPRGAYETVGLKQYALVPPWAALLFFAVFIVFGWLREGRRR</sequence>
<gene>
    <name evidence="2" type="ORF">SAMN05444486_10718</name>
</gene>